<dbReference type="RefSeq" id="WP_073188940.1">
    <property type="nucleotide sequence ID" value="NZ_FQZG01000050.1"/>
</dbReference>
<evidence type="ECO:0000313" key="2">
    <source>
        <dbReference type="EMBL" id="SHJ46456.1"/>
    </source>
</evidence>
<dbReference type="STRING" id="1123357.SAMN02745244_02575"/>
<name>A0A1M6JIF6_9ACTN</name>
<dbReference type="AlphaFoldDB" id="A0A1M6JIF6"/>
<evidence type="ECO:0000256" key="1">
    <source>
        <dbReference type="SAM" id="Phobius"/>
    </source>
</evidence>
<accession>A0A1M6JIF6</accession>
<dbReference type="Proteomes" id="UP000184512">
    <property type="component" value="Unassembled WGS sequence"/>
</dbReference>
<sequence length="135" mass="14877">MIKKLRAAILILIIALITVIGWWLWVSPKGEFSCDSRNGGAPTPESAATSFIKSLAARDAEAACRTITNKIGVDELQMQLDWIWQRLGQPTDPSEIDVTIGLQSGNTFPLTLEGPSGTVDLNIMSFLDWYRVTLQ</sequence>
<dbReference type="EMBL" id="FQZG01000050">
    <property type="protein sequence ID" value="SHJ46456.1"/>
    <property type="molecule type" value="Genomic_DNA"/>
</dbReference>
<proteinExistence type="predicted"/>
<keyword evidence="1" id="KW-0812">Transmembrane</keyword>
<keyword evidence="1" id="KW-0472">Membrane</keyword>
<dbReference type="OrthoDB" id="9850170at2"/>
<keyword evidence="3" id="KW-1185">Reference proteome</keyword>
<gene>
    <name evidence="2" type="ORF">SAMN02745244_02575</name>
</gene>
<evidence type="ECO:0000313" key="3">
    <source>
        <dbReference type="Proteomes" id="UP000184512"/>
    </source>
</evidence>
<keyword evidence="1" id="KW-1133">Transmembrane helix</keyword>
<protein>
    <submittedName>
        <fullName evidence="2">Uncharacterized protein</fullName>
    </submittedName>
</protein>
<reference evidence="2 3" key="1">
    <citation type="submission" date="2016-11" db="EMBL/GenBank/DDBJ databases">
        <authorList>
            <person name="Jaros S."/>
            <person name="Januszkiewicz K."/>
            <person name="Wedrychowicz H."/>
        </authorList>
    </citation>
    <scope>NUCLEOTIDE SEQUENCE [LARGE SCALE GENOMIC DNA]</scope>
    <source>
        <strain evidence="2 3">DSM 12906</strain>
    </source>
</reference>
<feature type="transmembrane region" description="Helical" evidence="1">
    <location>
        <begin position="7"/>
        <end position="25"/>
    </location>
</feature>
<organism evidence="2 3">
    <name type="scientific">Tessaracoccus bendigoensis DSM 12906</name>
    <dbReference type="NCBI Taxonomy" id="1123357"/>
    <lineage>
        <taxon>Bacteria</taxon>
        <taxon>Bacillati</taxon>
        <taxon>Actinomycetota</taxon>
        <taxon>Actinomycetes</taxon>
        <taxon>Propionibacteriales</taxon>
        <taxon>Propionibacteriaceae</taxon>
        <taxon>Tessaracoccus</taxon>
    </lineage>
</organism>